<gene>
    <name evidence="1" type="ORF">C1G86_1577</name>
</gene>
<organism evidence="1 2">
    <name type="scientific">Dehalococcoides mccartyi</name>
    <dbReference type="NCBI Taxonomy" id="61435"/>
    <lineage>
        <taxon>Bacteria</taxon>
        <taxon>Bacillati</taxon>
        <taxon>Chloroflexota</taxon>
        <taxon>Dehalococcoidia</taxon>
        <taxon>Dehalococcoidales</taxon>
        <taxon>Dehalococcoidaceae</taxon>
        <taxon>Dehalococcoides</taxon>
    </lineage>
</organism>
<evidence type="ECO:0000313" key="1">
    <source>
        <dbReference type="EMBL" id="RAL70050.1"/>
    </source>
</evidence>
<evidence type="ECO:0000313" key="2">
    <source>
        <dbReference type="Proteomes" id="UP000248786"/>
    </source>
</evidence>
<sequence>MVLTPTAYLKETVTRTLSPTLNVPGSRAIGAKTTSSTMLCS</sequence>
<dbReference type="AlphaFoldDB" id="A0A328EN41"/>
<dbReference type="Proteomes" id="UP000248786">
    <property type="component" value="Unassembled WGS sequence"/>
</dbReference>
<reference evidence="1 2" key="1">
    <citation type="submission" date="2018-05" db="EMBL/GenBank/DDBJ databases">
        <title>Draft genome sequences of Dehalococcoides mccartyi strains RC and KS.</title>
        <authorList>
            <person name="Higgins S.A."/>
            <person name="Padilla-Crespo E."/>
            <person name="Loeffler F.E."/>
        </authorList>
    </citation>
    <scope>NUCLEOTIDE SEQUENCE [LARGE SCALE GENOMIC DNA]</scope>
    <source>
        <strain evidence="1 2">KS</strain>
    </source>
</reference>
<protein>
    <submittedName>
        <fullName evidence="1">Uncharacterized protein</fullName>
    </submittedName>
</protein>
<name>A0A328EN41_9CHLR</name>
<dbReference type="EMBL" id="QGLD01000018">
    <property type="protein sequence ID" value="RAL70050.1"/>
    <property type="molecule type" value="Genomic_DNA"/>
</dbReference>
<accession>A0A328EN41</accession>
<proteinExistence type="predicted"/>
<comment type="caution">
    <text evidence="1">The sequence shown here is derived from an EMBL/GenBank/DDBJ whole genome shotgun (WGS) entry which is preliminary data.</text>
</comment>